<dbReference type="GO" id="GO:0009279">
    <property type="term" value="C:cell outer membrane"/>
    <property type="evidence" value="ECO:0007669"/>
    <property type="project" value="UniProtKB-SubCell"/>
</dbReference>
<evidence type="ECO:0000256" key="2">
    <source>
        <dbReference type="ARBA" id="ARBA00023136"/>
    </source>
</evidence>
<dbReference type="Proteomes" id="UP000184335">
    <property type="component" value="Unassembled WGS sequence"/>
</dbReference>
<dbReference type="InterPro" id="IPR037066">
    <property type="entry name" value="Plug_dom_sf"/>
</dbReference>
<dbReference type="STRING" id="1118202.SAMN05443429_11072"/>
<evidence type="ECO:0000256" key="1">
    <source>
        <dbReference type="ARBA" id="ARBA00004442"/>
    </source>
</evidence>
<evidence type="ECO:0000256" key="4">
    <source>
        <dbReference type="RuleBase" id="RU003357"/>
    </source>
</evidence>
<sequence>MNIRSTGIAVAFLFGTAAVVYGQQDSTAAKNEKRIEGVQIRAAAKKNTENSIINVQKRSVEVIERVGAVQLSKQGVSDVATAVTKATGTVKQEGSSTISVRGLLDRYNTTSMNGLPIPADDPENKNIDLGLFKTDMIEFIDLEKVYQPRLLGDFGGANINIASREHAGKPFFSVELGSGINSQIIDLGNKPFYMAQGPTWTGFKSNKLPDNPLKSYNYASWNFKDGFGPRNFTPLNTEFSLSGGRTFKIGETGRLNTFIFAGFDNSYKYKEGREGFFGKETIFNDYNDSKKYSYGTNTTALLNFIYRLNAEHTLKLFSNYIHGSEQETRIHKGYVRDVAEDYNGLLRRSDFKHTHLFVNQLGGDHKLNDKFTINWIAGYNYLNSERPDRISNFLYFNEYEGKYELRRDGGATNRYWDELNDKEWAGNIAFTYQFNDNGKFTLGYQGRGKNRDFESRQVDFKWDTRKSGTRALVDDVNDIDFIYNQQNYTKGFFGISSNYGVDNLKPIRFDGTQDVHSGFANAEYRLGENFTGQLGVRYENIKQDIDWDTNFETGIPGSAVKFTYDKWLPALNLKYALNDKNNLRFAASRTYTLPQLKEMAPFIYNDVSEETVGNPLLYPSDNNNIDIKWEMFPKSGEVISITAFGKFIENPIARSLINSSAFYYSYLNVGDKARVLGLEAEIRKDIAKFDRSRIYGFANATYMDSESDLDIEKVIRETSNLSVNFDKTKDKLQGAADFVANANLGWNQKFKDKKEMDFVVSYSYVGEYLYSLSSDHTGNIYQKPISLLDATLKFSLDRISISAKAKNLINPKIKREQANDNNNVTYEFRNGRDFGLSLGYNF</sequence>
<dbReference type="InterPro" id="IPR000531">
    <property type="entry name" value="Beta-barrel_TonB"/>
</dbReference>
<evidence type="ECO:0000259" key="6">
    <source>
        <dbReference type="Pfam" id="PF07715"/>
    </source>
</evidence>
<proteinExistence type="inferred from homology"/>
<evidence type="ECO:0000256" key="3">
    <source>
        <dbReference type="ARBA" id="ARBA00023237"/>
    </source>
</evidence>
<keyword evidence="4" id="KW-0798">TonB box</keyword>
<organism evidence="7 8">
    <name type="scientific">Cruoricaptor ignavus</name>
    <dbReference type="NCBI Taxonomy" id="1118202"/>
    <lineage>
        <taxon>Bacteria</taxon>
        <taxon>Pseudomonadati</taxon>
        <taxon>Bacteroidota</taxon>
        <taxon>Flavobacteriia</taxon>
        <taxon>Flavobacteriales</taxon>
        <taxon>Weeksellaceae</taxon>
        <taxon>Cruoricaptor</taxon>
    </lineage>
</organism>
<keyword evidence="2 4" id="KW-0472">Membrane</keyword>
<keyword evidence="3" id="KW-0998">Cell outer membrane</keyword>
<dbReference type="AlphaFoldDB" id="A0A1M6GY20"/>
<dbReference type="Pfam" id="PF00593">
    <property type="entry name" value="TonB_dep_Rec_b-barrel"/>
    <property type="match status" value="1"/>
</dbReference>
<reference evidence="7 8" key="1">
    <citation type="submission" date="2016-11" db="EMBL/GenBank/DDBJ databases">
        <authorList>
            <person name="Jaros S."/>
            <person name="Januszkiewicz K."/>
            <person name="Wedrychowicz H."/>
        </authorList>
    </citation>
    <scope>NUCLEOTIDE SEQUENCE [LARGE SCALE GENOMIC DNA]</scope>
    <source>
        <strain evidence="7 8">DSM 25479</strain>
    </source>
</reference>
<dbReference type="PANTHER" id="PTHR40980:SF5">
    <property type="entry name" value="TONB-DEPENDENT RECEPTOR"/>
    <property type="match status" value="1"/>
</dbReference>
<evidence type="ECO:0000313" key="8">
    <source>
        <dbReference type="Proteomes" id="UP000184335"/>
    </source>
</evidence>
<dbReference type="SUPFAM" id="SSF56935">
    <property type="entry name" value="Porins"/>
    <property type="match status" value="1"/>
</dbReference>
<keyword evidence="8" id="KW-1185">Reference proteome</keyword>
<dbReference type="InterPro" id="IPR036942">
    <property type="entry name" value="Beta-barrel_TonB_sf"/>
</dbReference>
<name>A0A1M6GY20_9FLAO</name>
<dbReference type="PANTHER" id="PTHR40980">
    <property type="entry name" value="PLUG DOMAIN-CONTAINING PROTEIN"/>
    <property type="match status" value="1"/>
</dbReference>
<evidence type="ECO:0000259" key="5">
    <source>
        <dbReference type="Pfam" id="PF00593"/>
    </source>
</evidence>
<dbReference type="Gene3D" id="2.40.170.20">
    <property type="entry name" value="TonB-dependent receptor, beta-barrel domain"/>
    <property type="match status" value="1"/>
</dbReference>
<comment type="subcellular location">
    <subcellularLocation>
        <location evidence="1 4">Cell outer membrane</location>
    </subcellularLocation>
</comment>
<feature type="domain" description="TonB-dependent receptor-like beta-barrel" evidence="5">
    <location>
        <begin position="368"/>
        <end position="808"/>
    </location>
</feature>
<accession>A0A1M6GY20</accession>
<dbReference type="OrthoDB" id="9768470at2"/>
<dbReference type="InterPro" id="IPR012910">
    <property type="entry name" value="Plug_dom"/>
</dbReference>
<protein>
    <submittedName>
        <fullName evidence="7">TonB-dependent receptor</fullName>
    </submittedName>
</protein>
<dbReference type="RefSeq" id="WP_073180606.1">
    <property type="nucleotide sequence ID" value="NZ_FQYI01000010.1"/>
</dbReference>
<evidence type="ECO:0000313" key="7">
    <source>
        <dbReference type="EMBL" id="SHJ14859.1"/>
    </source>
</evidence>
<comment type="similarity">
    <text evidence="4">Belongs to the TonB-dependent receptor family.</text>
</comment>
<dbReference type="Gene3D" id="2.170.130.10">
    <property type="entry name" value="TonB-dependent receptor, plug domain"/>
    <property type="match status" value="1"/>
</dbReference>
<feature type="domain" description="TonB-dependent receptor plug" evidence="6">
    <location>
        <begin position="62"/>
        <end position="144"/>
    </location>
</feature>
<gene>
    <name evidence="7" type="ORF">SAMN05443429_11072</name>
</gene>
<dbReference type="EMBL" id="FQYI01000010">
    <property type="protein sequence ID" value="SHJ14859.1"/>
    <property type="molecule type" value="Genomic_DNA"/>
</dbReference>
<keyword evidence="7" id="KW-0675">Receptor</keyword>
<dbReference type="Pfam" id="PF07715">
    <property type="entry name" value="Plug"/>
    <property type="match status" value="1"/>
</dbReference>